<evidence type="ECO:0000313" key="1">
    <source>
        <dbReference type="EMBL" id="RKK79454.1"/>
    </source>
</evidence>
<sequence>MSLAAVILVAVLGQSWVLQRLLLLLFASTCGKPVKYMNTNFVGAKNGLENCPAVVSDLGDASCGDGDSLLLPGLLCL</sequence>
<protein>
    <submittedName>
        <fullName evidence="1">Uncharacterized protein</fullName>
    </submittedName>
</protein>
<dbReference type="AlphaFoldDB" id="A0A420NGN2"/>
<evidence type="ECO:0000313" key="2">
    <source>
        <dbReference type="Proteomes" id="UP000285084"/>
    </source>
</evidence>
<reference evidence="1 2" key="1">
    <citation type="journal article" date="2018" name="Sci. Rep.">
        <title>Characterisation of pathogen-specific regions and novel effector candidates in Fusarium oxysporum f. sp. cepae.</title>
        <authorList>
            <person name="Armitage A.D."/>
            <person name="Taylor A."/>
            <person name="Sobczyk M.K."/>
            <person name="Baxter L."/>
            <person name="Greenfield B.P."/>
            <person name="Bates H.J."/>
            <person name="Wilson F."/>
            <person name="Jackson A.C."/>
            <person name="Ott S."/>
            <person name="Harrison R.J."/>
            <person name="Clarkson J.P."/>
        </authorList>
    </citation>
    <scope>NUCLEOTIDE SEQUENCE [LARGE SCALE GENOMIC DNA]</scope>
    <source>
        <strain evidence="1 2">Fo_A13</strain>
    </source>
</reference>
<accession>A0A420NGN2</accession>
<proteinExistence type="predicted"/>
<dbReference type="EMBL" id="MRCX01000032">
    <property type="protein sequence ID" value="RKK79454.1"/>
    <property type="molecule type" value="Genomic_DNA"/>
</dbReference>
<comment type="caution">
    <text evidence="1">The sequence shown here is derived from an EMBL/GenBank/DDBJ whole genome shotgun (WGS) entry which is preliminary data.</text>
</comment>
<dbReference type="Proteomes" id="UP000285084">
    <property type="component" value="Unassembled WGS sequence"/>
</dbReference>
<name>A0A420NGN2_FUSOX</name>
<organism evidence="1 2">
    <name type="scientific">Fusarium oxysporum</name>
    <name type="common">Fusarium vascular wilt</name>
    <dbReference type="NCBI Taxonomy" id="5507"/>
    <lineage>
        <taxon>Eukaryota</taxon>
        <taxon>Fungi</taxon>
        <taxon>Dikarya</taxon>
        <taxon>Ascomycota</taxon>
        <taxon>Pezizomycotina</taxon>
        <taxon>Sordariomycetes</taxon>
        <taxon>Hypocreomycetidae</taxon>
        <taxon>Hypocreales</taxon>
        <taxon>Nectriaceae</taxon>
        <taxon>Fusarium</taxon>
        <taxon>Fusarium oxysporum species complex</taxon>
    </lineage>
</organism>
<gene>
    <name evidence="1" type="ORF">BFJ69_g4882</name>
</gene>